<proteinExistence type="predicted"/>
<dbReference type="GeneID" id="107471259"/>
<organism evidence="1 2">
    <name type="scientific">Arachis duranensis</name>
    <name type="common">Wild peanut</name>
    <dbReference type="NCBI Taxonomy" id="130453"/>
    <lineage>
        <taxon>Eukaryota</taxon>
        <taxon>Viridiplantae</taxon>
        <taxon>Streptophyta</taxon>
        <taxon>Embryophyta</taxon>
        <taxon>Tracheophyta</taxon>
        <taxon>Spermatophyta</taxon>
        <taxon>Magnoliopsida</taxon>
        <taxon>eudicotyledons</taxon>
        <taxon>Gunneridae</taxon>
        <taxon>Pentapetalae</taxon>
        <taxon>rosids</taxon>
        <taxon>fabids</taxon>
        <taxon>Fabales</taxon>
        <taxon>Fabaceae</taxon>
        <taxon>Papilionoideae</taxon>
        <taxon>50 kb inversion clade</taxon>
        <taxon>dalbergioids sensu lato</taxon>
        <taxon>Dalbergieae</taxon>
        <taxon>Pterocarpus clade</taxon>
        <taxon>Arachis</taxon>
    </lineage>
</organism>
<dbReference type="RefSeq" id="XP_052111679.1">
    <property type="nucleotide sequence ID" value="XM_052255719.1"/>
</dbReference>
<name>A0A9C6WMS1_ARADU</name>
<dbReference type="AlphaFoldDB" id="A0A9C6WMS1"/>
<dbReference type="KEGG" id="adu:107471259"/>
<evidence type="ECO:0000313" key="1">
    <source>
        <dbReference type="Proteomes" id="UP000515211"/>
    </source>
</evidence>
<evidence type="ECO:0000313" key="2">
    <source>
        <dbReference type="RefSeq" id="XP_052111679.1"/>
    </source>
</evidence>
<sequence>MILVQRSINTGLIFAYFPPPPATTAVTVAIADSCLHHPTPWTSFPSDPPLIHIAVINCSSQIYIAKVFQPPLRLLSQHRISAAYTAAILACRCTRSSLPFDVALLVPLLAPVLSLQHILFPISRPFKDNFATLKETEFAVNTLQRAELQNILSNNGIGIGNSVRFIDFCLHAINYPFHSNAMWYENETSNYMINGFNSANFIGSIIKWKELNQTYDMAEKCLTTNYFAYPLLCFSSLS</sequence>
<protein>
    <submittedName>
        <fullName evidence="2">Uncharacterized protein LOC107471259</fullName>
    </submittedName>
</protein>
<reference evidence="2" key="2">
    <citation type="submission" date="2025-08" db="UniProtKB">
        <authorList>
            <consortium name="RefSeq"/>
        </authorList>
    </citation>
    <scope>IDENTIFICATION</scope>
    <source>
        <tissue evidence="2">Whole plant</tissue>
    </source>
</reference>
<reference evidence="1" key="1">
    <citation type="journal article" date="2016" name="Nat. Genet.">
        <title>The genome sequences of Arachis duranensis and Arachis ipaensis, the diploid ancestors of cultivated peanut.</title>
        <authorList>
            <person name="Bertioli D.J."/>
            <person name="Cannon S.B."/>
            <person name="Froenicke L."/>
            <person name="Huang G."/>
            <person name="Farmer A.D."/>
            <person name="Cannon E.K."/>
            <person name="Liu X."/>
            <person name="Gao D."/>
            <person name="Clevenger J."/>
            <person name="Dash S."/>
            <person name="Ren L."/>
            <person name="Moretzsohn M.C."/>
            <person name="Shirasawa K."/>
            <person name="Huang W."/>
            <person name="Vidigal B."/>
            <person name="Abernathy B."/>
            <person name="Chu Y."/>
            <person name="Niederhuth C.E."/>
            <person name="Umale P."/>
            <person name="Araujo A.C."/>
            <person name="Kozik A."/>
            <person name="Kim K.D."/>
            <person name="Burow M.D."/>
            <person name="Varshney R.K."/>
            <person name="Wang X."/>
            <person name="Zhang X."/>
            <person name="Barkley N."/>
            <person name="Guimaraes P.M."/>
            <person name="Isobe S."/>
            <person name="Guo B."/>
            <person name="Liao B."/>
            <person name="Stalker H.T."/>
            <person name="Schmitz R.J."/>
            <person name="Scheffler B.E."/>
            <person name="Leal-Bertioli S.C."/>
            <person name="Xun X."/>
            <person name="Jackson S.A."/>
            <person name="Michelmore R."/>
            <person name="Ozias-Akins P."/>
        </authorList>
    </citation>
    <scope>NUCLEOTIDE SEQUENCE [LARGE SCALE GENOMIC DNA]</scope>
    <source>
        <strain evidence="1">cv. V14167</strain>
    </source>
</reference>
<keyword evidence="1" id="KW-1185">Reference proteome</keyword>
<accession>A0A9C6WMS1</accession>
<gene>
    <name evidence="2" type="primary">LOC107471259</name>
</gene>
<dbReference type="Proteomes" id="UP000515211">
    <property type="component" value="Chromosome 10"/>
</dbReference>